<evidence type="ECO:0000313" key="1">
    <source>
        <dbReference type="EMBL" id="KAJ7565607.1"/>
    </source>
</evidence>
<accession>A0ACC2EH14</accession>
<reference evidence="2" key="1">
    <citation type="journal article" date="2024" name="Proc. Natl. Acad. Sci. U.S.A.">
        <title>Extraordinary preservation of gene collinearity over three hundred million years revealed in homosporous lycophytes.</title>
        <authorList>
            <person name="Li C."/>
            <person name="Wickell D."/>
            <person name="Kuo L.Y."/>
            <person name="Chen X."/>
            <person name="Nie B."/>
            <person name="Liao X."/>
            <person name="Peng D."/>
            <person name="Ji J."/>
            <person name="Jenkins J."/>
            <person name="Williams M."/>
            <person name="Shu S."/>
            <person name="Plott C."/>
            <person name="Barry K."/>
            <person name="Rajasekar S."/>
            <person name="Grimwood J."/>
            <person name="Han X."/>
            <person name="Sun S."/>
            <person name="Hou Z."/>
            <person name="He W."/>
            <person name="Dai G."/>
            <person name="Sun C."/>
            <person name="Schmutz J."/>
            <person name="Leebens-Mack J.H."/>
            <person name="Li F.W."/>
            <person name="Wang L."/>
        </authorList>
    </citation>
    <scope>NUCLEOTIDE SEQUENCE [LARGE SCALE GENOMIC DNA]</scope>
    <source>
        <strain evidence="2">cv. PW_Plant_1</strain>
    </source>
</reference>
<proteinExistence type="predicted"/>
<name>A0ACC2EH14_DIPCM</name>
<dbReference type="EMBL" id="CM055093">
    <property type="protein sequence ID" value="KAJ7565607.1"/>
    <property type="molecule type" value="Genomic_DNA"/>
</dbReference>
<gene>
    <name evidence="1" type="ORF">O6H91_02G066600</name>
</gene>
<protein>
    <submittedName>
        <fullName evidence="1">Uncharacterized protein</fullName>
    </submittedName>
</protein>
<keyword evidence="2" id="KW-1185">Reference proteome</keyword>
<comment type="caution">
    <text evidence="1">The sequence shown here is derived from an EMBL/GenBank/DDBJ whole genome shotgun (WGS) entry which is preliminary data.</text>
</comment>
<sequence length="115" mass="12685">MTTEDDDSRIITVSADNSDNTQYLSRWAPASDAAAAAACDGWNGAHHRFELTDQASGRWCFYRVQGIRIHDPSHAHCPTFFGIYSIALLAAAVLLHCHMTPLKPYTQPLPVRADS</sequence>
<evidence type="ECO:0000313" key="2">
    <source>
        <dbReference type="Proteomes" id="UP001162992"/>
    </source>
</evidence>
<organism evidence="1 2">
    <name type="scientific">Diphasiastrum complanatum</name>
    <name type="common">Issler's clubmoss</name>
    <name type="synonym">Lycopodium complanatum</name>
    <dbReference type="NCBI Taxonomy" id="34168"/>
    <lineage>
        <taxon>Eukaryota</taxon>
        <taxon>Viridiplantae</taxon>
        <taxon>Streptophyta</taxon>
        <taxon>Embryophyta</taxon>
        <taxon>Tracheophyta</taxon>
        <taxon>Lycopodiopsida</taxon>
        <taxon>Lycopodiales</taxon>
        <taxon>Lycopodiaceae</taxon>
        <taxon>Lycopodioideae</taxon>
        <taxon>Diphasiastrum</taxon>
    </lineage>
</organism>
<dbReference type="Proteomes" id="UP001162992">
    <property type="component" value="Chromosome 2"/>
</dbReference>